<dbReference type="PANTHER" id="PTHR45530">
    <property type="entry name" value="SENSORY TRANSDUCTION HISTIDINE KINASE"/>
    <property type="match status" value="1"/>
</dbReference>
<keyword evidence="4 6" id="KW-1133">Transmembrane helix</keyword>
<evidence type="ECO:0000256" key="1">
    <source>
        <dbReference type="ARBA" id="ARBA00004651"/>
    </source>
</evidence>
<keyword evidence="3 6" id="KW-0812">Transmembrane</keyword>
<comment type="subcellular location">
    <subcellularLocation>
        <location evidence="1">Cell membrane</location>
        <topology evidence="1">Multi-pass membrane protein</topology>
    </subcellularLocation>
</comment>
<feature type="transmembrane region" description="Helical" evidence="6">
    <location>
        <begin position="146"/>
        <end position="174"/>
    </location>
</feature>
<evidence type="ECO:0000256" key="2">
    <source>
        <dbReference type="ARBA" id="ARBA00022475"/>
    </source>
</evidence>
<evidence type="ECO:0000259" key="7">
    <source>
        <dbReference type="Pfam" id="PF05231"/>
    </source>
</evidence>
<proteinExistence type="predicted"/>
<evidence type="ECO:0000256" key="5">
    <source>
        <dbReference type="ARBA" id="ARBA00023136"/>
    </source>
</evidence>
<reference evidence="8 9" key="1">
    <citation type="submission" date="2016-10" db="EMBL/GenBank/DDBJ databases">
        <authorList>
            <person name="de Groot N.N."/>
        </authorList>
    </citation>
    <scope>NUCLEOTIDE SEQUENCE [LARGE SCALE GENOMIC DNA]</scope>
    <source>
        <strain evidence="8 9">CGMCC 4.2026</strain>
    </source>
</reference>
<evidence type="ECO:0000313" key="8">
    <source>
        <dbReference type="EMBL" id="SEN53748.1"/>
    </source>
</evidence>
<feature type="domain" description="MASE1" evidence="7">
    <location>
        <begin position="45"/>
        <end position="327"/>
    </location>
</feature>
<evidence type="ECO:0000313" key="9">
    <source>
        <dbReference type="Proteomes" id="UP000181951"/>
    </source>
</evidence>
<feature type="transmembrane region" description="Helical" evidence="6">
    <location>
        <begin position="298"/>
        <end position="323"/>
    </location>
</feature>
<keyword evidence="5 6" id="KW-0472">Membrane</keyword>
<feature type="transmembrane region" description="Helical" evidence="6">
    <location>
        <begin position="111"/>
        <end position="130"/>
    </location>
</feature>
<keyword evidence="9" id="KW-1185">Reference proteome</keyword>
<dbReference type="STRING" id="310780.SAMN05216267_1006168"/>
<keyword evidence="2" id="KW-1003">Cell membrane</keyword>
<evidence type="ECO:0000256" key="6">
    <source>
        <dbReference type="SAM" id="Phobius"/>
    </source>
</evidence>
<evidence type="ECO:0000256" key="4">
    <source>
        <dbReference type="ARBA" id="ARBA00022989"/>
    </source>
</evidence>
<dbReference type="Pfam" id="PF05231">
    <property type="entry name" value="MASE1"/>
    <property type="match status" value="1"/>
</dbReference>
<gene>
    <name evidence="8" type="ORF">SAMN05216267_1006168</name>
</gene>
<feature type="transmembrane region" description="Helical" evidence="6">
    <location>
        <begin position="186"/>
        <end position="208"/>
    </location>
</feature>
<organism evidence="8 9">
    <name type="scientific">Actinacidiphila rubida</name>
    <dbReference type="NCBI Taxonomy" id="310780"/>
    <lineage>
        <taxon>Bacteria</taxon>
        <taxon>Bacillati</taxon>
        <taxon>Actinomycetota</taxon>
        <taxon>Actinomycetes</taxon>
        <taxon>Kitasatosporales</taxon>
        <taxon>Streptomycetaceae</taxon>
        <taxon>Actinacidiphila</taxon>
    </lineage>
</organism>
<dbReference type="AlphaFoldDB" id="A0A1H8HDZ2"/>
<dbReference type="GO" id="GO:0005886">
    <property type="term" value="C:plasma membrane"/>
    <property type="evidence" value="ECO:0007669"/>
    <property type="project" value="UniProtKB-SubCell"/>
</dbReference>
<protein>
    <submittedName>
        <fullName evidence="8">Integral membrane sensor domain MASE1</fullName>
    </submittedName>
</protein>
<dbReference type="Proteomes" id="UP000181951">
    <property type="component" value="Unassembled WGS sequence"/>
</dbReference>
<name>A0A1H8HDZ2_9ACTN</name>
<dbReference type="InterPro" id="IPR007895">
    <property type="entry name" value="MASE1"/>
</dbReference>
<feature type="transmembrane region" description="Helical" evidence="6">
    <location>
        <begin position="41"/>
        <end position="60"/>
    </location>
</feature>
<feature type="transmembrane region" description="Helical" evidence="6">
    <location>
        <begin position="229"/>
        <end position="254"/>
    </location>
</feature>
<dbReference type="EMBL" id="FODD01000006">
    <property type="protein sequence ID" value="SEN53748.1"/>
    <property type="molecule type" value="Genomic_DNA"/>
</dbReference>
<sequence length="353" mass="37262">MPFRAGMFGFMRDPGPERPGSHVPGVRGPVPDGLAAMDHTWLLQVVLLAAAYYGTARLGLLEQLVRGQVTPLWPPTGLALTALLVLGLRVWPGIALGAFAVNITLGPSFGTVLAITAGNTLAPVAAYLLLRRAGFHTAMDRLRDALALIFLGALVAMVISATTGTTALLVSGALDQNGFWTAWSVWWTGDAMGVLVVTPFLLVAYAALRRRWLPGPVRAPWGAARWGEAAALTAATLGIGYLATNGTTASLLFLVSPVLIWAAFRFQLPGAAPCALAVSTLAILATTRRTGPFADHGLVSNMVTLQAFNGVTALTALLLSAVITEREATHDEIRRVCAQLQELVSARARNREG</sequence>
<accession>A0A1H8HDZ2</accession>
<evidence type="ECO:0000256" key="3">
    <source>
        <dbReference type="ARBA" id="ARBA00022692"/>
    </source>
</evidence>
<dbReference type="PANTHER" id="PTHR45530:SF3">
    <property type="entry name" value="TWO-COMPONENT SYSTEM NARL FAMILY SENSOR HISTIDINE KINASE BARA"/>
    <property type="match status" value="1"/>
</dbReference>